<dbReference type="OrthoDB" id="9802624at2"/>
<protein>
    <submittedName>
        <fullName evidence="5">2,4-dihydroxyhept-2-ene-1,7-dioic acid aldolase</fullName>
    </submittedName>
</protein>
<feature type="domain" description="HpcH/HpaI aldolase/citrate lyase" evidence="4">
    <location>
        <begin position="33"/>
        <end position="247"/>
    </location>
</feature>
<accession>A0A2P7S5F9</accession>
<dbReference type="GO" id="GO:0046872">
    <property type="term" value="F:metal ion binding"/>
    <property type="evidence" value="ECO:0007669"/>
    <property type="project" value="UniProtKB-KW"/>
</dbReference>
<dbReference type="Pfam" id="PF03328">
    <property type="entry name" value="HpcH_HpaI"/>
    <property type="match status" value="1"/>
</dbReference>
<organism evidence="5 6">
    <name type="scientific">Kumtagia ephedrae</name>
    <dbReference type="NCBI Taxonomy" id="2116701"/>
    <lineage>
        <taxon>Bacteria</taxon>
        <taxon>Pseudomonadati</taxon>
        <taxon>Pseudomonadota</taxon>
        <taxon>Alphaproteobacteria</taxon>
        <taxon>Hyphomicrobiales</taxon>
        <taxon>Phyllobacteriaceae</taxon>
        <taxon>Kumtagia</taxon>
    </lineage>
</organism>
<evidence type="ECO:0000256" key="2">
    <source>
        <dbReference type="ARBA" id="ARBA00022723"/>
    </source>
</evidence>
<dbReference type="AlphaFoldDB" id="A0A2P7S5F9"/>
<dbReference type="InterPro" id="IPR040442">
    <property type="entry name" value="Pyrv_kinase-like_dom_sf"/>
</dbReference>
<dbReference type="InterPro" id="IPR005000">
    <property type="entry name" value="Aldolase/citrate-lyase_domain"/>
</dbReference>
<dbReference type="InterPro" id="IPR050251">
    <property type="entry name" value="HpcH-HpaI_aldolase"/>
</dbReference>
<dbReference type="PANTHER" id="PTHR30502">
    <property type="entry name" value="2-KETO-3-DEOXY-L-RHAMNONATE ALDOLASE"/>
    <property type="match status" value="1"/>
</dbReference>
<keyword evidence="3" id="KW-0456">Lyase</keyword>
<proteinExistence type="inferred from homology"/>
<dbReference type="GO" id="GO:0005737">
    <property type="term" value="C:cytoplasm"/>
    <property type="evidence" value="ECO:0007669"/>
    <property type="project" value="TreeGrafter"/>
</dbReference>
<evidence type="ECO:0000256" key="3">
    <source>
        <dbReference type="ARBA" id="ARBA00023239"/>
    </source>
</evidence>
<dbReference type="GO" id="GO:0016832">
    <property type="term" value="F:aldehyde-lyase activity"/>
    <property type="evidence" value="ECO:0007669"/>
    <property type="project" value="TreeGrafter"/>
</dbReference>
<keyword evidence="6" id="KW-1185">Reference proteome</keyword>
<reference evidence="5 6" key="1">
    <citation type="submission" date="2018-03" db="EMBL/GenBank/DDBJ databases">
        <title>The draft genome of Mesorhizobium sp. 6GN-30.</title>
        <authorList>
            <person name="Liu L."/>
            <person name="Li L."/>
            <person name="Wang T."/>
            <person name="Zhang X."/>
            <person name="Liang L."/>
        </authorList>
    </citation>
    <scope>NUCLEOTIDE SEQUENCE [LARGE SCALE GENOMIC DNA]</scope>
    <source>
        <strain evidence="5 6">6GN30</strain>
    </source>
</reference>
<evidence type="ECO:0000313" key="6">
    <source>
        <dbReference type="Proteomes" id="UP000241229"/>
    </source>
</evidence>
<keyword evidence="2" id="KW-0479">Metal-binding</keyword>
<dbReference type="EMBL" id="PXYK01000016">
    <property type="protein sequence ID" value="PSJ57703.1"/>
    <property type="molecule type" value="Genomic_DNA"/>
</dbReference>
<comment type="caution">
    <text evidence="5">The sequence shown here is derived from an EMBL/GenBank/DDBJ whole genome shotgun (WGS) entry which is preliminary data.</text>
</comment>
<dbReference type="SUPFAM" id="SSF51621">
    <property type="entry name" value="Phosphoenolpyruvate/pyruvate domain"/>
    <property type="match status" value="1"/>
</dbReference>
<evidence type="ECO:0000259" key="4">
    <source>
        <dbReference type="Pfam" id="PF03328"/>
    </source>
</evidence>
<dbReference type="PANTHER" id="PTHR30502:SF0">
    <property type="entry name" value="PHOSPHOENOLPYRUVATE CARBOXYLASE FAMILY PROTEIN"/>
    <property type="match status" value="1"/>
</dbReference>
<dbReference type="Gene3D" id="3.20.20.60">
    <property type="entry name" value="Phosphoenolpyruvate-binding domains"/>
    <property type="match status" value="1"/>
</dbReference>
<comment type="similarity">
    <text evidence="1">Belongs to the HpcH/HpaI aldolase family.</text>
</comment>
<evidence type="ECO:0000256" key="1">
    <source>
        <dbReference type="ARBA" id="ARBA00005568"/>
    </source>
</evidence>
<gene>
    <name evidence="5" type="ORF">C7I84_16870</name>
</gene>
<dbReference type="InterPro" id="IPR015813">
    <property type="entry name" value="Pyrv/PenolPyrv_kinase-like_dom"/>
</dbReference>
<sequence>MVGGDHTGRTMPMPKLLSGRFKADLATGKTIGVIWLALGHAPIAEMAGRAGADAVVLDLQHGLWDRLSLEMAIGLSAVPAVARVRENSTAAIAEALDAGAEGVLVPMVETVAEAARAVAAARFPPHGHRSGGGVRPLSTGFADYMSRSDAITVGVMIETVAGVDDAEAIAAVPGLDYILIGTGDLGISYAARNGSADAVESACARVKAACDDAKLPCGIFTPGLREAAARRDEGYRLVVLANDVDTLRGAFAGAAAGFANGA</sequence>
<name>A0A2P7S5F9_9HYPH</name>
<dbReference type="Proteomes" id="UP000241229">
    <property type="component" value="Unassembled WGS sequence"/>
</dbReference>
<evidence type="ECO:0000313" key="5">
    <source>
        <dbReference type="EMBL" id="PSJ57703.1"/>
    </source>
</evidence>